<evidence type="ECO:0000313" key="1">
    <source>
        <dbReference type="EMBL" id="AZQ72719.1"/>
    </source>
</evidence>
<name>A0A3Q9FVG8_STRLT</name>
<gene>
    <name evidence="1" type="ORF">EKH77_17150</name>
</gene>
<dbReference type="InterPro" id="IPR015947">
    <property type="entry name" value="PUA-like_sf"/>
</dbReference>
<dbReference type="Proteomes" id="UP000267900">
    <property type="component" value="Chromosome"/>
</dbReference>
<protein>
    <recommendedName>
        <fullName evidence="3">ASCH domain-containing protein</fullName>
    </recommendedName>
</protein>
<accession>A0A3Q9FVG8</accession>
<dbReference type="EMBL" id="CP034587">
    <property type="protein sequence ID" value="AZQ72719.1"/>
    <property type="molecule type" value="Genomic_DNA"/>
</dbReference>
<evidence type="ECO:0000313" key="2">
    <source>
        <dbReference type="Proteomes" id="UP000267900"/>
    </source>
</evidence>
<dbReference type="AlphaFoldDB" id="A0A3Q9FVG8"/>
<dbReference type="RefSeq" id="WP_126915237.1">
    <property type="nucleotide sequence ID" value="NZ_CP034587.1"/>
</dbReference>
<proteinExistence type="predicted"/>
<keyword evidence="2" id="KW-1185">Reference proteome</keyword>
<sequence>MNHIDVRVLTLRQPWASCIAYGTKRIDNRPQSTDYRGIVLVHAGPNTDHTAWNLPLTRPFLRRPLPSTAILAVALLEDCHPDDGYCTLWSAHERWHWRLTRVVPLVRPVPCPGATNRLWTPPAPLLAHPRICEALEAARA</sequence>
<dbReference type="OrthoDB" id="359066at2"/>
<reference evidence="1 2" key="1">
    <citation type="submission" date="2018-12" db="EMBL/GenBank/DDBJ databases">
        <title>The whole draft genome of Streptomyce luteoverticillatus CGMCC 15060.</title>
        <authorList>
            <person name="Feng Z."/>
            <person name="Chen G."/>
            <person name="Zhang J."/>
            <person name="Zhu H."/>
            <person name="Yu X."/>
            <person name="Zhang W."/>
            <person name="Zhang X."/>
        </authorList>
    </citation>
    <scope>NUCLEOTIDE SEQUENCE [LARGE SCALE GENOMIC DNA]</scope>
    <source>
        <strain evidence="1 2">CGMCC 15060</strain>
    </source>
</reference>
<dbReference type="Gene3D" id="2.30.130.30">
    <property type="entry name" value="Hypothetical protein"/>
    <property type="match status" value="1"/>
</dbReference>
<evidence type="ECO:0008006" key="3">
    <source>
        <dbReference type="Google" id="ProtNLM"/>
    </source>
</evidence>
<organism evidence="1 2">
    <name type="scientific">Streptomyces luteoverticillatus</name>
    <name type="common">Streptoverticillium luteoverticillatus</name>
    <dbReference type="NCBI Taxonomy" id="66425"/>
    <lineage>
        <taxon>Bacteria</taxon>
        <taxon>Bacillati</taxon>
        <taxon>Actinomycetota</taxon>
        <taxon>Actinomycetes</taxon>
        <taxon>Kitasatosporales</taxon>
        <taxon>Streptomycetaceae</taxon>
        <taxon>Streptomyces</taxon>
    </lineage>
</organism>
<dbReference type="SUPFAM" id="SSF88697">
    <property type="entry name" value="PUA domain-like"/>
    <property type="match status" value="1"/>
</dbReference>